<feature type="domain" description="VOC" evidence="2">
    <location>
        <begin position="6"/>
        <end position="133"/>
    </location>
</feature>
<name>A0A6J7FVB0_9ZZZZ</name>
<accession>A0A6J7FVB0</accession>
<dbReference type="InterPro" id="IPR004360">
    <property type="entry name" value="Glyas_Fos-R_dOase_dom"/>
</dbReference>
<dbReference type="EMBL" id="CAFABA010000140">
    <property type="protein sequence ID" value="CAB4835669.1"/>
    <property type="molecule type" value="Genomic_DNA"/>
</dbReference>
<dbReference type="Gene3D" id="3.10.180.10">
    <property type="entry name" value="2,3-Dihydroxybiphenyl 1,2-Dioxygenase, domain 1"/>
    <property type="match status" value="1"/>
</dbReference>
<dbReference type="EMBL" id="CAFBMH010000019">
    <property type="protein sequence ID" value="CAB4899417.1"/>
    <property type="molecule type" value="Genomic_DNA"/>
</dbReference>
<dbReference type="Pfam" id="PF00903">
    <property type="entry name" value="Glyoxalase"/>
    <property type="match status" value="1"/>
</dbReference>
<proteinExistence type="predicted"/>
<dbReference type="SUPFAM" id="SSF54593">
    <property type="entry name" value="Glyoxalase/Bleomycin resistance protein/Dihydroxybiphenyl dioxygenase"/>
    <property type="match status" value="1"/>
</dbReference>
<dbReference type="InterPro" id="IPR029068">
    <property type="entry name" value="Glyas_Bleomycin-R_OHBP_Dase"/>
</dbReference>
<dbReference type="GO" id="GO:0004493">
    <property type="term" value="F:methylmalonyl-CoA epimerase activity"/>
    <property type="evidence" value="ECO:0007669"/>
    <property type="project" value="TreeGrafter"/>
</dbReference>
<dbReference type="InterPro" id="IPR037523">
    <property type="entry name" value="VOC_core"/>
</dbReference>
<evidence type="ECO:0000313" key="5">
    <source>
        <dbReference type="EMBL" id="CAB4899417.1"/>
    </source>
</evidence>
<dbReference type="InterPro" id="IPR051785">
    <property type="entry name" value="MMCE/EMCE_epimerase"/>
</dbReference>
<evidence type="ECO:0000313" key="3">
    <source>
        <dbReference type="EMBL" id="CAB4733834.1"/>
    </source>
</evidence>
<dbReference type="AlphaFoldDB" id="A0A6J7FVB0"/>
<dbReference type="EMBL" id="CAFBOS010000043">
    <property type="protein sequence ID" value="CAB4989940.1"/>
    <property type="molecule type" value="Genomic_DNA"/>
</dbReference>
<dbReference type="GO" id="GO:0046491">
    <property type="term" value="P:L-methylmalonyl-CoA metabolic process"/>
    <property type="evidence" value="ECO:0007669"/>
    <property type="project" value="TreeGrafter"/>
</dbReference>
<organism evidence="5">
    <name type="scientific">freshwater metagenome</name>
    <dbReference type="NCBI Taxonomy" id="449393"/>
    <lineage>
        <taxon>unclassified sequences</taxon>
        <taxon>metagenomes</taxon>
        <taxon>ecological metagenomes</taxon>
    </lineage>
</organism>
<gene>
    <name evidence="3" type="ORF">UFOPK2754_00670</name>
    <name evidence="4" type="ORF">UFOPK3139_02583</name>
    <name evidence="5" type="ORF">UFOPK3543_00775</name>
    <name evidence="6" type="ORF">UFOPK3967_00937</name>
</gene>
<dbReference type="PROSITE" id="PS51819">
    <property type="entry name" value="VOC"/>
    <property type="match status" value="1"/>
</dbReference>
<reference evidence="5" key="1">
    <citation type="submission" date="2020-05" db="EMBL/GenBank/DDBJ databases">
        <authorList>
            <person name="Chiriac C."/>
            <person name="Salcher M."/>
            <person name="Ghai R."/>
            <person name="Kavagutti S V."/>
        </authorList>
    </citation>
    <scope>NUCLEOTIDE SEQUENCE</scope>
</reference>
<protein>
    <submittedName>
        <fullName evidence="5">Unannotated protein</fullName>
    </submittedName>
</protein>
<dbReference type="PANTHER" id="PTHR43048">
    <property type="entry name" value="METHYLMALONYL-COA EPIMERASE"/>
    <property type="match status" value="1"/>
</dbReference>
<evidence type="ECO:0000313" key="4">
    <source>
        <dbReference type="EMBL" id="CAB4835669.1"/>
    </source>
</evidence>
<keyword evidence="1" id="KW-0479">Metal-binding</keyword>
<sequence length="134" mass="14129">MTMQLGKAGIDLGIVVRDVEAMVAFYRDTLGLYYEGANPVPGGGEMHRLWAAETMVKLVAPDPAPAAGNPPGGLRAASGMRYFTFTVTNLDEVFDACSAAGAAVVLTPFAVAPSVRIAMVEDPDGNHVEFLERS</sequence>
<evidence type="ECO:0000313" key="6">
    <source>
        <dbReference type="EMBL" id="CAB4989940.1"/>
    </source>
</evidence>
<dbReference type="GO" id="GO:0046872">
    <property type="term" value="F:metal ion binding"/>
    <property type="evidence" value="ECO:0007669"/>
    <property type="project" value="UniProtKB-KW"/>
</dbReference>
<dbReference type="EMBL" id="CAEZYR010000017">
    <property type="protein sequence ID" value="CAB4733834.1"/>
    <property type="molecule type" value="Genomic_DNA"/>
</dbReference>
<evidence type="ECO:0000259" key="2">
    <source>
        <dbReference type="PROSITE" id="PS51819"/>
    </source>
</evidence>
<dbReference type="PANTHER" id="PTHR43048:SF3">
    <property type="entry name" value="METHYLMALONYL-COA EPIMERASE, MITOCHONDRIAL"/>
    <property type="match status" value="1"/>
</dbReference>
<evidence type="ECO:0000256" key="1">
    <source>
        <dbReference type="ARBA" id="ARBA00022723"/>
    </source>
</evidence>